<evidence type="ECO:0000256" key="1">
    <source>
        <dbReference type="ARBA" id="ARBA00004651"/>
    </source>
</evidence>
<keyword evidence="5 6" id="KW-0472">Membrane</keyword>
<dbReference type="PANTHER" id="PTHR34857">
    <property type="entry name" value="SLL0384 PROTEIN"/>
    <property type="match status" value="1"/>
</dbReference>
<comment type="subcellular location">
    <subcellularLocation>
        <location evidence="1">Cell membrane</location>
        <topology evidence="1">Multi-pass membrane protein</topology>
    </subcellularLocation>
</comment>
<keyword evidence="2" id="KW-1003">Cell membrane</keyword>
<protein>
    <submittedName>
        <fullName evidence="7">Transmembrane component NikQ of energizing module of nickel ECF transporter</fullName>
    </submittedName>
</protein>
<name>A0A6J4LSL6_9ACTN</name>
<evidence type="ECO:0000256" key="4">
    <source>
        <dbReference type="ARBA" id="ARBA00022989"/>
    </source>
</evidence>
<dbReference type="NCBIfam" id="TIGR02454">
    <property type="entry name" value="ECF_T_CbiQ"/>
    <property type="match status" value="1"/>
</dbReference>
<feature type="transmembrane region" description="Helical" evidence="6">
    <location>
        <begin position="106"/>
        <end position="126"/>
    </location>
</feature>
<feature type="transmembrane region" description="Helical" evidence="6">
    <location>
        <begin position="42"/>
        <end position="60"/>
    </location>
</feature>
<dbReference type="Pfam" id="PF02361">
    <property type="entry name" value="CbiQ"/>
    <property type="match status" value="1"/>
</dbReference>
<dbReference type="PANTHER" id="PTHR34857:SF2">
    <property type="entry name" value="SLL0384 PROTEIN"/>
    <property type="match status" value="1"/>
</dbReference>
<proteinExistence type="predicted"/>
<feature type="transmembrane region" description="Helical" evidence="6">
    <location>
        <begin position="67"/>
        <end position="86"/>
    </location>
</feature>
<dbReference type="GO" id="GO:0043190">
    <property type="term" value="C:ATP-binding cassette (ABC) transporter complex"/>
    <property type="evidence" value="ECO:0007669"/>
    <property type="project" value="InterPro"/>
</dbReference>
<keyword evidence="3 6" id="KW-0812">Transmembrane</keyword>
<evidence type="ECO:0000313" key="7">
    <source>
        <dbReference type="EMBL" id="CAA9339719.1"/>
    </source>
</evidence>
<dbReference type="InterPro" id="IPR012809">
    <property type="entry name" value="ECF_CbiQ"/>
</dbReference>
<dbReference type="InterPro" id="IPR003339">
    <property type="entry name" value="ABC/ECF_trnsptr_transmembrane"/>
</dbReference>
<evidence type="ECO:0000256" key="5">
    <source>
        <dbReference type="ARBA" id="ARBA00023136"/>
    </source>
</evidence>
<accession>A0A6J4LSL6</accession>
<reference evidence="7" key="1">
    <citation type="submission" date="2020-02" db="EMBL/GenBank/DDBJ databases">
        <authorList>
            <person name="Meier V. D."/>
        </authorList>
    </citation>
    <scope>NUCLEOTIDE SEQUENCE</scope>
    <source>
        <strain evidence="7">AVDCRST_MAG46</strain>
    </source>
</reference>
<organism evidence="7">
    <name type="scientific">uncultured Nocardioidaceae bacterium</name>
    <dbReference type="NCBI Taxonomy" id="253824"/>
    <lineage>
        <taxon>Bacteria</taxon>
        <taxon>Bacillati</taxon>
        <taxon>Actinomycetota</taxon>
        <taxon>Actinomycetes</taxon>
        <taxon>Propionibacteriales</taxon>
        <taxon>Nocardioidaceae</taxon>
        <taxon>environmental samples</taxon>
    </lineage>
</organism>
<dbReference type="AlphaFoldDB" id="A0A6J4LSL6"/>
<dbReference type="CDD" id="cd16914">
    <property type="entry name" value="EcfT"/>
    <property type="match status" value="1"/>
</dbReference>
<sequence length="253" mass="26443">MSAGHRLFRPGSTLIHRLPAQVKIVAALAFVLAVVATPHDAYAAFVIHALLVASALRLALVPAPVAVRHLAIELPFVVFAALLPFVAAGPHVDVLGIELSVPGLEAAWNLLVKATLGVATSLVLAATTSPQSLLQGLVRLRVPAPMISILAFMVRYADVVGGELARMRIARESRAFTARGVRAWPVLARGAGALFIRSYERGERVHLAMLSRGYAGRLLIAGDRSATARDLAAGALFPALAAAVALGAVLVVS</sequence>
<dbReference type="InterPro" id="IPR051611">
    <property type="entry name" value="ECF_transporter_component"/>
</dbReference>
<keyword evidence="4 6" id="KW-1133">Transmembrane helix</keyword>
<feature type="transmembrane region" description="Helical" evidence="6">
    <location>
        <begin position="20"/>
        <end position="36"/>
    </location>
</feature>
<dbReference type="GO" id="GO:0006824">
    <property type="term" value="P:cobalt ion transport"/>
    <property type="evidence" value="ECO:0007669"/>
    <property type="project" value="InterPro"/>
</dbReference>
<gene>
    <name evidence="7" type="ORF">AVDCRST_MAG46-1929</name>
</gene>
<evidence type="ECO:0000256" key="2">
    <source>
        <dbReference type="ARBA" id="ARBA00022475"/>
    </source>
</evidence>
<dbReference type="EMBL" id="CADCUD010000123">
    <property type="protein sequence ID" value="CAA9339719.1"/>
    <property type="molecule type" value="Genomic_DNA"/>
</dbReference>
<evidence type="ECO:0000256" key="6">
    <source>
        <dbReference type="SAM" id="Phobius"/>
    </source>
</evidence>
<evidence type="ECO:0000256" key="3">
    <source>
        <dbReference type="ARBA" id="ARBA00022692"/>
    </source>
</evidence>
<feature type="transmembrane region" description="Helical" evidence="6">
    <location>
        <begin position="231"/>
        <end position="252"/>
    </location>
</feature>